<dbReference type="Pfam" id="PF02386">
    <property type="entry name" value="TrkH"/>
    <property type="match status" value="1"/>
</dbReference>
<dbReference type="EMBL" id="DWUQ01000061">
    <property type="protein sequence ID" value="HJD44011.1"/>
    <property type="molecule type" value="Genomic_DNA"/>
</dbReference>
<dbReference type="GO" id="GO:0030001">
    <property type="term" value="P:metal ion transport"/>
    <property type="evidence" value="ECO:0007669"/>
    <property type="project" value="UniProtKB-ARBA"/>
</dbReference>
<dbReference type="GO" id="GO:0005886">
    <property type="term" value="C:plasma membrane"/>
    <property type="evidence" value="ECO:0007669"/>
    <property type="project" value="UniProtKB-SubCell"/>
</dbReference>
<evidence type="ECO:0000256" key="5">
    <source>
        <dbReference type="ARBA" id="ARBA00022989"/>
    </source>
</evidence>
<feature type="transmembrane region" description="Helical" evidence="8">
    <location>
        <begin position="246"/>
        <end position="265"/>
    </location>
</feature>
<evidence type="ECO:0000256" key="1">
    <source>
        <dbReference type="ARBA" id="ARBA00004651"/>
    </source>
</evidence>
<feature type="transmembrane region" description="Helical" evidence="8">
    <location>
        <begin position="34"/>
        <end position="55"/>
    </location>
</feature>
<protein>
    <submittedName>
        <fullName evidence="9">Potassium transporter</fullName>
    </submittedName>
</protein>
<sequence length="462" mass="51232">MKPHYSRAATSRTRAPFGRLRMDRRTMLNASPPAVLAFGFFCLIILGTLLLMLPAATTRPISWFESFFMATSAVTVTGLSIVELASTFTLFGQIILTILVQLGGLGIVTFAVLVAMSMGRRFSVKEQALALEAFNQTNVGRIRQTAVSVVKIAFTLQLGAIVLLGLWWSREASWLEAFYQAYFHVTMAFNNAGMSLYDHSLSSMVSDTLSIWTLSLMIMLGGLGFPVIIDVLRVRRWSRLSTYSKLIIITTLLLNLFGFLFLWGVESRNPFTIGNLPLLEQINAAWFQAIATRTAGFSSMDPSLMKNSSVMLMMVYMIIGGGSLSTASGIKLGTFIVLFAAVHSFLRQREEIVISERTLSPTTVQKATALISIMMLWFMAGMVLITFFDDDFSLRVIMFEVVSAVTTTGMGHGITPQLSTPTHCILLVLMFVGRLGPLTLIYILAHRRRSSVRYPEMHFQVG</sequence>
<accession>A0A9D2U7F8</accession>
<keyword evidence="5 8" id="KW-1133">Transmembrane helix</keyword>
<feature type="transmembrane region" description="Helical" evidence="8">
    <location>
        <begin position="94"/>
        <end position="116"/>
    </location>
</feature>
<reference evidence="9" key="1">
    <citation type="journal article" date="2021" name="PeerJ">
        <title>Extensive microbial diversity within the chicken gut microbiome revealed by metagenomics and culture.</title>
        <authorList>
            <person name="Gilroy R."/>
            <person name="Ravi A."/>
            <person name="Getino M."/>
            <person name="Pursley I."/>
            <person name="Horton D.L."/>
            <person name="Alikhan N.F."/>
            <person name="Baker D."/>
            <person name="Gharbi K."/>
            <person name="Hall N."/>
            <person name="Watson M."/>
            <person name="Adriaenssens E.M."/>
            <person name="Foster-Nyarko E."/>
            <person name="Jarju S."/>
            <person name="Secka A."/>
            <person name="Antonio M."/>
            <person name="Oren A."/>
            <person name="Chaudhuri R.R."/>
            <person name="La Ragione R."/>
            <person name="Hildebrand F."/>
            <person name="Pallen M.J."/>
        </authorList>
    </citation>
    <scope>NUCLEOTIDE SEQUENCE</scope>
    <source>
        <strain evidence="9">9264</strain>
    </source>
</reference>
<evidence type="ECO:0000256" key="7">
    <source>
        <dbReference type="ARBA" id="ARBA00023136"/>
    </source>
</evidence>
<evidence type="ECO:0000256" key="2">
    <source>
        <dbReference type="ARBA" id="ARBA00022448"/>
    </source>
</evidence>
<evidence type="ECO:0000256" key="4">
    <source>
        <dbReference type="ARBA" id="ARBA00022692"/>
    </source>
</evidence>
<evidence type="ECO:0000256" key="6">
    <source>
        <dbReference type="ARBA" id="ARBA00023065"/>
    </source>
</evidence>
<evidence type="ECO:0000256" key="8">
    <source>
        <dbReference type="SAM" id="Phobius"/>
    </source>
</evidence>
<name>A0A9D2U7F8_9BURK</name>
<dbReference type="Proteomes" id="UP000823889">
    <property type="component" value="Unassembled WGS sequence"/>
</dbReference>
<feature type="transmembrane region" description="Helical" evidence="8">
    <location>
        <begin position="425"/>
        <end position="445"/>
    </location>
</feature>
<organism evidence="9 10">
    <name type="scientific">Candidatus Paenalcaligenes intestinipullorum</name>
    <dbReference type="NCBI Taxonomy" id="2838718"/>
    <lineage>
        <taxon>Bacteria</taxon>
        <taxon>Pseudomonadati</taxon>
        <taxon>Pseudomonadota</taxon>
        <taxon>Betaproteobacteria</taxon>
        <taxon>Burkholderiales</taxon>
        <taxon>Alcaligenaceae</taxon>
        <taxon>Paenalcaligenes</taxon>
    </lineage>
</organism>
<dbReference type="PANTHER" id="PTHR32024">
    <property type="entry name" value="TRK SYSTEM POTASSIUM UPTAKE PROTEIN TRKG-RELATED"/>
    <property type="match status" value="1"/>
</dbReference>
<keyword evidence="4 8" id="KW-0812">Transmembrane</keyword>
<gene>
    <name evidence="9" type="ORF">H9906_03170</name>
</gene>
<dbReference type="InterPro" id="IPR003445">
    <property type="entry name" value="Cat_transpt"/>
</dbReference>
<dbReference type="PANTHER" id="PTHR32024:SF1">
    <property type="entry name" value="KTR SYSTEM POTASSIUM UPTAKE PROTEIN B"/>
    <property type="match status" value="1"/>
</dbReference>
<feature type="transmembrane region" description="Helical" evidence="8">
    <location>
        <begin position="367"/>
        <end position="388"/>
    </location>
</feature>
<comment type="caution">
    <text evidence="9">The sequence shown here is derived from an EMBL/GenBank/DDBJ whole genome shotgun (WGS) entry which is preliminary data.</text>
</comment>
<feature type="transmembrane region" description="Helical" evidence="8">
    <location>
        <begin position="209"/>
        <end position="234"/>
    </location>
</feature>
<evidence type="ECO:0000313" key="10">
    <source>
        <dbReference type="Proteomes" id="UP000823889"/>
    </source>
</evidence>
<keyword evidence="3" id="KW-1003">Cell membrane</keyword>
<evidence type="ECO:0000313" key="9">
    <source>
        <dbReference type="EMBL" id="HJD44011.1"/>
    </source>
</evidence>
<feature type="transmembrane region" description="Helical" evidence="8">
    <location>
        <begin position="313"/>
        <end position="346"/>
    </location>
</feature>
<dbReference type="AlphaFoldDB" id="A0A9D2U7F8"/>
<comment type="subcellular location">
    <subcellularLocation>
        <location evidence="1">Cell membrane</location>
        <topology evidence="1">Multi-pass membrane protein</topology>
    </subcellularLocation>
</comment>
<keyword evidence="7 8" id="KW-0472">Membrane</keyword>
<reference evidence="9" key="2">
    <citation type="submission" date="2021-04" db="EMBL/GenBank/DDBJ databases">
        <authorList>
            <person name="Gilroy R."/>
        </authorList>
    </citation>
    <scope>NUCLEOTIDE SEQUENCE</scope>
    <source>
        <strain evidence="9">9264</strain>
    </source>
</reference>
<keyword evidence="6" id="KW-0406">Ion transport</keyword>
<dbReference type="GO" id="GO:0008324">
    <property type="term" value="F:monoatomic cation transmembrane transporter activity"/>
    <property type="evidence" value="ECO:0007669"/>
    <property type="project" value="InterPro"/>
</dbReference>
<evidence type="ECO:0000256" key="3">
    <source>
        <dbReference type="ARBA" id="ARBA00022475"/>
    </source>
</evidence>
<keyword evidence="2" id="KW-0813">Transport</keyword>
<feature type="transmembrane region" description="Helical" evidence="8">
    <location>
        <begin position="149"/>
        <end position="168"/>
    </location>
</feature>
<proteinExistence type="predicted"/>